<name>A0A1B1DVF4_9APIC</name>
<dbReference type="KEGG" id="pcot:PCOAH_00011920"/>
<feature type="compositionally biased region" description="Polar residues" evidence="1">
    <location>
        <begin position="68"/>
        <end position="79"/>
    </location>
</feature>
<evidence type="ECO:0000256" key="1">
    <source>
        <dbReference type="SAM" id="MobiDB-lite"/>
    </source>
</evidence>
<organism evidence="2 3">
    <name type="scientific">Plasmodium coatneyi</name>
    <dbReference type="NCBI Taxonomy" id="208452"/>
    <lineage>
        <taxon>Eukaryota</taxon>
        <taxon>Sar</taxon>
        <taxon>Alveolata</taxon>
        <taxon>Apicomplexa</taxon>
        <taxon>Aconoidasida</taxon>
        <taxon>Haemosporida</taxon>
        <taxon>Plasmodiidae</taxon>
        <taxon>Plasmodium</taxon>
    </lineage>
</organism>
<dbReference type="EMBL" id="CP016243">
    <property type="protein sequence ID" value="ANQ06758.1"/>
    <property type="molecule type" value="Genomic_DNA"/>
</dbReference>
<keyword evidence="3" id="KW-1185">Reference proteome</keyword>
<proteinExistence type="predicted"/>
<accession>A0A1B1DVF4</accession>
<dbReference type="Proteomes" id="UP000092716">
    <property type="component" value="Chromosome 5"/>
</dbReference>
<feature type="region of interest" description="Disordered" evidence="1">
    <location>
        <begin position="23"/>
        <end position="50"/>
    </location>
</feature>
<feature type="compositionally biased region" description="Low complexity" evidence="1">
    <location>
        <begin position="91"/>
        <end position="100"/>
    </location>
</feature>
<dbReference type="RefSeq" id="XP_019913453.1">
    <property type="nucleotide sequence ID" value="XM_020058001.1"/>
</dbReference>
<dbReference type="AlphaFoldDB" id="A0A1B1DVF4"/>
<feature type="region of interest" description="Disordered" evidence="1">
    <location>
        <begin position="68"/>
        <end position="111"/>
    </location>
</feature>
<gene>
    <name evidence="2" type="ORF">PCOAH_00011920</name>
</gene>
<feature type="compositionally biased region" description="Basic residues" evidence="1">
    <location>
        <begin position="101"/>
        <end position="111"/>
    </location>
</feature>
<evidence type="ECO:0000313" key="2">
    <source>
        <dbReference type="EMBL" id="ANQ06758.1"/>
    </source>
</evidence>
<dbReference type="VEuPathDB" id="PlasmoDB:PCOAH_00011920"/>
<sequence>MCTHKSINNSIFITYTSLFSGIKSSFGGGRNTNSRSRTKRRSTRHHFDEDNYTEDTLTTYSTEGSKTVASTIADSTDISTVYKRPPPPQSPSARRGTNNRGRQRTNIRYHP</sequence>
<dbReference type="GeneID" id="30907918"/>
<protein>
    <submittedName>
        <fullName evidence="2">Uncharacterized protein</fullName>
    </submittedName>
</protein>
<evidence type="ECO:0000313" key="3">
    <source>
        <dbReference type="Proteomes" id="UP000092716"/>
    </source>
</evidence>
<reference evidence="3" key="1">
    <citation type="submission" date="2016-06" db="EMBL/GenBank/DDBJ databases">
        <title>First high quality genome sequence of Plasmodium coatneyi using continuous long reads from single molecule, real-time sequencing.</title>
        <authorList>
            <person name="Chien J.-T."/>
            <person name="Pakala S.B."/>
            <person name="Geraldo J.A."/>
            <person name="Lapp S.A."/>
            <person name="Barnwell J.W."/>
            <person name="Kissinger J.C."/>
            <person name="Galinski M.R."/>
            <person name="Humphrey J.C."/>
        </authorList>
    </citation>
    <scope>NUCLEOTIDE SEQUENCE [LARGE SCALE GENOMIC DNA]</scope>
    <source>
        <strain evidence="3">Hackeri</strain>
    </source>
</reference>